<evidence type="ECO:0000256" key="10">
    <source>
        <dbReference type="ARBA" id="ARBA00023239"/>
    </source>
</evidence>
<dbReference type="InterPro" id="IPR000031">
    <property type="entry name" value="PurE_dom"/>
</dbReference>
<dbReference type="PANTHER" id="PTHR11609">
    <property type="entry name" value="PURINE BIOSYNTHESIS PROTEIN 6/7, PUR6/7"/>
    <property type="match status" value="1"/>
</dbReference>
<dbReference type="SMART" id="SM01001">
    <property type="entry name" value="AIRC"/>
    <property type="match status" value="1"/>
</dbReference>
<dbReference type="HOGENOM" id="CLU_011534_2_1_1"/>
<reference evidence="13 14" key="1">
    <citation type="journal article" date="2012" name="Eukaryot. Cell">
        <title>Genome sequence of the fungus Glarea lozoyensis: the first genome sequence of a species from the Helotiaceae family.</title>
        <authorList>
            <person name="Youssar L."/>
            <person name="Gruening B.A."/>
            <person name="Erxleben A."/>
            <person name="Guenther S."/>
            <person name="Huettel W."/>
        </authorList>
    </citation>
    <scope>NUCLEOTIDE SEQUENCE [LARGE SCALE GENOMIC DNA]</scope>
    <source>
        <strain evidence="14">ATCC 74030 / MF5533</strain>
    </source>
</reference>
<evidence type="ECO:0000256" key="2">
    <source>
        <dbReference type="ARBA" id="ARBA00004747"/>
    </source>
</evidence>
<dbReference type="HAMAP" id="MF_01929">
    <property type="entry name" value="PurE_classI"/>
    <property type="match status" value="1"/>
</dbReference>
<evidence type="ECO:0000313" key="14">
    <source>
        <dbReference type="Proteomes" id="UP000005446"/>
    </source>
</evidence>
<comment type="caution">
    <text evidence="13">The sequence shown here is derived from an EMBL/GenBank/DDBJ whole genome shotgun (WGS) entry which is preliminary data.</text>
</comment>
<dbReference type="PROSITE" id="PS50975">
    <property type="entry name" value="ATP_GRASP"/>
    <property type="match status" value="1"/>
</dbReference>
<dbReference type="AlphaFoldDB" id="H0EFA5"/>
<evidence type="ECO:0000256" key="7">
    <source>
        <dbReference type="ARBA" id="ARBA00022755"/>
    </source>
</evidence>
<dbReference type="InterPro" id="IPR033747">
    <property type="entry name" value="PurE_ClassI"/>
</dbReference>
<dbReference type="SUPFAM" id="SSF51246">
    <property type="entry name" value="Rudiment single hybrid motif"/>
    <property type="match status" value="1"/>
</dbReference>
<dbReference type="NCBIfam" id="TIGR01161">
    <property type="entry name" value="purK"/>
    <property type="match status" value="1"/>
</dbReference>
<dbReference type="Pfam" id="PF17769">
    <property type="entry name" value="PurK_C"/>
    <property type="match status" value="1"/>
</dbReference>
<proteinExistence type="inferred from homology"/>
<evidence type="ECO:0000259" key="12">
    <source>
        <dbReference type="PROSITE" id="PS50975"/>
    </source>
</evidence>
<evidence type="ECO:0000256" key="5">
    <source>
        <dbReference type="ARBA" id="ARBA00021059"/>
    </source>
</evidence>
<evidence type="ECO:0000256" key="6">
    <source>
        <dbReference type="ARBA" id="ARBA00022741"/>
    </source>
</evidence>
<dbReference type="SUPFAM" id="SSF52440">
    <property type="entry name" value="PreATP-grasp domain"/>
    <property type="match status" value="1"/>
</dbReference>
<keyword evidence="8 11" id="KW-0210">Decarboxylase</keyword>
<evidence type="ECO:0000256" key="9">
    <source>
        <dbReference type="ARBA" id="ARBA00022840"/>
    </source>
</evidence>
<dbReference type="InterPro" id="IPR003135">
    <property type="entry name" value="ATP-grasp_carboxylate-amine"/>
</dbReference>
<comment type="similarity">
    <text evidence="3 11">In the C-terminal section; belongs to the AIR carboxylase family. Class I subfamily.</text>
</comment>
<dbReference type="Gene3D" id="3.30.470.20">
    <property type="entry name" value="ATP-grasp fold, B domain"/>
    <property type="match status" value="1"/>
</dbReference>
<dbReference type="PIRSF" id="PIRSF001340">
    <property type="entry name" value="AIR_carboxylase"/>
    <property type="match status" value="1"/>
</dbReference>
<feature type="domain" description="ATP-grasp" evidence="12">
    <location>
        <begin position="106"/>
        <end position="301"/>
    </location>
</feature>
<keyword evidence="10 11" id="KW-0456">Lyase</keyword>
<dbReference type="SUPFAM" id="SSF52255">
    <property type="entry name" value="N5-CAIR mutase (phosphoribosylaminoimidazole carboxylase, PurE)"/>
    <property type="match status" value="1"/>
</dbReference>
<keyword evidence="7 11" id="KW-0658">Purine biosynthesis</keyword>
<comment type="pathway">
    <text evidence="2 11">Purine metabolism; IMP biosynthesis via de novo pathway; 5-amino-1-(5-phospho-D-ribosyl)imidazole-4-carboxylate from 5-amino-1-(5-phospho-D-ribosyl)imidazole (carboxylase route): step 1/1.</text>
</comment>
<evidence type="ECO:0000313" key="13">
    <source>
        <dbReference type="EMBL" id="EHL02807.1"/>
    </source>
</evidence>
<dbReference type="PANTHER" id="PTHR11609:SF5">
    <property type="entry name" value="PHOSPHORIBOSYLAMINOIMIDAZOLE CARBOXYLASE"/>
    <property type="match status" value="1"/>
</dbReference>
<keyword evidence="14" id="KW-1185">Reference proteome</keyword>
<dbReference type="InParanoid" id="H0EFA5"/>
<keyword evidence="9 11" id="KW-0067">ATP-binding</keyword>
<dbReference type="FunCoup" id="H0EFA5">
    <property type="interactions" value="124"/>
</dbReference>
<sequence>MNRTIGLLGGGQLGQMLCEAANPLGINVVVLDQENSPAKRVTAGSHINGSFTDPEKIRELAKRVELLTVEIEHVDTEVLEELANEGVEIQPSWKTIRTIQDKFLQKSHLEKNGVSTAVSKEVVADEAGLQEIGKELGFPFMLKSRKDAYDGRGNFPVKSPADIKEALETLKNRALYAEKWANFRMELAVMVVKTEDATSTESIGTIAYPAVETIHEDSVCKLVYLPPRGIPIKIQKQAQDLARKAVGSLWGKGVFGVELFLMHDGKLVVNEIAPRPHNSGHYTIEACPTMSQYKSQLLSILGNMPNFANSVIPSVIPAAIMLNILGGREETSHNEIMERAIAIPNASLHMYGKQSKPGRKIGHITVVASSISEAESLMSPLITLAGNMHAERKGHDLNSVPQHQIIPSPSHPLVAVTMGSDSDLAVLKPGLALLQSLDIPFHCTITSAHRTPQRMMDFASSAVDNGFKVIIAAAGGAAHLPGMVAACTPLPVIGVPVKGSSLDGMDSLLSIVQMPRGVPVATVSINNSINAALLAARILGASDETIRFKVEKYAADSQEEVLGKADRLEEIGFAKYLEKK</sequence>
<dbReference type="InterPro" id="IPR005875">
    <property type="entry name" value="PurK"/>
</dbReference>
<dbReference type="InterPro" id="IPR040686">
    <property type="entry name" value="PurK_C"/>
</dbReference>
<evidence type="ECO:0000256" key="8">
    <source>
        <dbReference type="ARBA" id="ARBA00022793"/>
    </source>
</evidence>
<dbReference type="InterPro" id="IPR013815">
    <property type="entry name" value="ATP_grasp_subdomain_1"/>
</dbReference>
<dbReference type="GO" id="GO:0005524">
    <property type="term" value="F:ATP binding"/>
    <property type="evidence" value="ECO:0007669"/>
    <property type="project" value="UniProtKB-UniRule"/>
</dbReference>
<dbReference type="GO" id="GO:0006189">
    <property type="term" value="P:'de novo' IMP biosynthetic process"/>
    <property type="evidence" value="ECO:0007669"/>
    <property type="project" value="UniProtKB-UniRule"/>
</dbReference>
<dbReference type="InterPro" id="IPR016301">
    <property type="entry name" value="Ade2_fungi/plant"/>
</dbReference>
<dbReference type="GO" id="GO:0004638">
    <property type="term" value="F:phosphoribosylaminoimidazole carboxylase activity"/>
    <property type="evidence" value="ECO:0007669"/>
    <property type="project" value="UniProtKB-UniRule"/>
</dbReference>
<dbReference type="Pfam" id="PF02222">
    <property type="entry name" value="ATP-grasp"/>
    <property type="match status" value="1"/>
</dbReference>
<dbReference type="HAMAP" id="MF_01928">
    <property type="entry name" value="PurK"/>
    <property type="match status" value="1"/>
</dbReference>
<dbReference type="NCBIfam" id="TIGR01162">
    <property type="entry name" value="purE"/>
    <property type="match status" value="1"/>
</dbReference>
<dbReference type="Gene3D" id="3.30.1490.20">
    <property type="entry name" value="ATP-grasp fold, A domain"/>
    <property type="match status" value="1"/>
</dbReference>
<comment type="catalytic activity">
    <reaction evidence="1 11">
        <text>5-amino-1-(5-phospho-D-ribosyl)imidazole-4-carboxylate + H(+) = 5-amino-1-(5-phospho-beta-D-ribosyl)imidazole + CO2</text>
        <dbReference type="Rhea" id="RHEA:10792"/>
        <dbReference type="ChEBI" id="CHEBI:15378"/>
        <dbReference type="ChEBI" id="CHEBI:16526"/>
        <dbReference type="ChEBI" id="CHEBI:77657"/>
        <dbReference type="ChEBI" id="CHEBI:137981"/>
        <dbReference type="EC" id="4.1.1.21"/>
    </reaction>
</comment>
<evidence type="ECO:0000256" key="3">
    <source>
        <dbReference type="ARBA" id="ARBA00006114"/>
    </source>
</evidence>
<dbReference type="Gene3D" id="3.40.50.20">
    <property type="match status" value="1"/>
</dbReference>
<organism evidence="13 14">
    <name type="scientific">Glarea lozoyensis (strain ATCC 74030 / MF5533)</name>
    <dbReference type="NCBI Taxonomy" id="1104152"/>
    <lineage>
        <taxon>Eukaryota</taxon>
        <taxon>Fungi</taxon>
        <taxon>Dikarya</taxon>
        <taxon>Ascomycota</taxon>
        <taxon>Pezizomycotina</taxon>
        <taxon>Leotiomycetes</taxon>
        <taxon>Helotiales</taxon>
        <taxon>Helotiaceae</taxon>
        <taxon>Glarea</taxon>
    </lineage>
</organism>
<dbReference type="Pfam" id="PF22660">
    <property type="entry name" value="RS_preATP-grasp-like"/>
    <property type="match status" value="1"/>
</dbReference>
<dbReference type="Gene3D" id="3.40.50.1970">
    <property type="match status" value="1"/>
</dbReference>
<dbReference type="EMBL" id="AGUE01000019">
    <property type="protein sequence ID" value="EHL02807.1"/>
    <property type="molecule type" value="Genomic_DNA"/>
</dbReference>
<dbReference type="Proteomes" id="UP000005446">
    <property type="component" value="Unassembled WGS sequence"/>
</dbReference>
<dbReference type="UniPathway" id="UPA00074">
    <property type="reaction ID" value="UER00130"/>
</dbReference>
<protein>
    <recommendedName>
        <fullName evidence="5 11">Phosphoribosylaminoimidazole carboxylase</fullName>
        <ecNumber evidence="4 11">4.1.1.21</ecNumber>
    </recommendedName>
</protein>
<dbReference type="SUPFAM" id="SSF56059">
    <property type="entry name" value="Glutathione synthetase ATP-binding domain-like"/>
    <property type="match status" value="1"/>
</dbReference>
<dbReference type="InterPro" id="IPR054350">
    <property type="entry name" value="PurT/PurK_preATP-grasp"/>
</dbReference>
<evidence type="ECO:0000256" key="11">
    <source>
        <dbReference type="PIRNR" id="PIRNR001340"/>
    </source>
</evidence>
<dbReference type="EC" id="4.1.1.21" evidence="4 11"/>
<name>H0EFA5_GLAL7</name>
<dbReference type="GO" id="GO:0046872">
    <property type="term" value="F:metal ion binding"/>
    <property type="evidence" value="ECO:0007669"/>
    <property type="project" value="InterPro"/>
</dbReference>
<evidence type="ECO:0000256" key="1">
    <source>
        <dbReference type="ARBA" id="ARBA00001244"/>
    </source>
</evidence>
<dbReference type="OrthoDB" id="15425at2759"/>
<evidence type="ECO:0000256" key="4">
    <source>
        <dbReference type="ARBA" id="ARBA00012329"/>
    </source>
</evidence>
<dbReference type="InterPro" id="IPR011761">
    <property type="entry name" value="ATP-grasp"/>
</dbReference>
<dbReference type="NCBIfam" id="NF004679">
    <property type="entry name" value="PRK06019.1-5"/>
    <property type="match status" value="1"/>
</dbReference>
<gene>
    <name evidence="13" type="ORF">M7I_1147</name>
</gene>
<dbReference type="Pfam" id="PF00731">
    <property type="entry name" value="AIRC"/>
    <property type="match status" value="1"/>
</dbReference>
<keyword evidence="6 11" id="KW-0547">Nucleotide-binding</keyword>
<dbReference type="InterPro" id="IPR011054">
    <property type="entry name" value="Rudment_hybrid_motif"/>
</dbReference>
<accession>H0EFA5</accession>
<dbReference type="InterPro" id="IPR016185">
    <property type="entry name" value="PreATP-grasp_dom_sf"/>
</dbReference>